<dbReference type="AlphaFoldDB" id="A0A0J1HBV1"/>
<dbReference type="EMBL" id="LDOT01000002">
    <property type="protein sequence ID" value="KLV09086.1"/>
    <property type="molecule type" value="Genomic_DNA"/>
</dbReference>
<evidence type="ECO:0000256" key="1">
    <source>
        <dbReference type="ARBA" id="ARBA00004141"/>
    </source>
</evidence>
<feature type="transmembrane region" description="Helical" evidence="6">
    <location>
        <begin position="79"/>
        <end position="99"/>
    </location>
</feature>
<feature type="transmembrane region" description="Helical" evidence="6">
    <location>
        <begin position="165"/>
        <end position="183"/>
    </location>
</feature>
<dbReference type="GO" id="GO:0005886">
    <property type="term" value="C:plasma membrane"/>
    <property type="evidence" value="ECO:0007669"/>
    <property type="project" value="TreeGrafter"/>
</dbReference>
<comment type="subcellular location">
    <subcellularLocation>
        <location evidence="1">Membrane</location>
        <topology evidence="1">Multi-pass membrane protein</topology>
    </subcellularLocation>
</comment>
<keyword evidence="8" id="KW-1185">Reference proteome</keyword>
<dbReference type="Proteomes" id="UP000036097">
    <property type="component" value="Unassembled WGS sequence"/>
</dbReference>
<feature type="transmembrane region" description="Helical" evidence="6">
    <location>
        <begin position="136"/>
        <end position="159"/>
    </location>
</feature>
<feature type="transmembrane region" description="Helical" evidence="6">
    <location>
        <begin position="111"/>
        <end position="129"/>
    </location>
</feature>
<keyword evidence="4 6" id="KW-1133">Transmembrane helix</keyword>
<dbReference type="InterPro" id="IPR006214">
    <property type="entry name" value="Bax_inhibitor_1-related"/>
</dbReference>
<name>A0A0J1HBV1_9GAMM</name>
<evidence type="ECO:0000256" key="6">
    <source>
        <dbReference type="RuleBase" id="RU004379"/>
    </source>
</evidence>
<evidence type="ECO:0000256" key="5">
    <source>
        <dbReference type="ARBA" id="ARBA00023136"/>
    </source>
</evidence>
<gene>
    <name evidence="7" type="ORF">ABT56_02490</name>
</gene>
<dbReference type="RefSeq" id="WP_047877247.1">
    <property type="nucleotide sequence ID" value="NZ_LDOT01000002.1"/>
</dbReference>
<keyword evidence="7" id="KW-0808">Transferase</keyword>
<feature type="transmembrane region" description="Helical" evidence="6">
    <location>
        <begin position="52"/>
        <end position="72"/>
    </location>
</feature>
<dbReference type="PANTHER" id="PTHR23291:SF50">
    <property type="entry name" value="PROTEIN LIFEGUARD 4"/>
    <property type="match status" value="1"/>
</dbReference>
<organism evidence="7 8">
    <name type="scientific">Photobacterium aquae</name>
    <dbReference type="NCBI Taxonomy" id="1195763"/>
    <lineage>
        <taxon>Bacteria</taxon>
        <taxon>Pseudomonadati</taxon>
        <taxon>Pseudomonadota</taxon>
        <taxon>Gammaproteobacteria</taxon>
        <taxon>Vibrionales</taxon>
        <taxon>Vibrionaceae</taxon>
        <taxon>Photobacterium</taxon>
    </lineage>
</organism>
<protein>
    <submittedName>
        <fullName evidence="7">Histidine kinase</fullName>
    </submittedName>
</protein>
<dbReference type="GO" id="GO:0016301">
    <property type="term" value="F:kinase activity"/>
    <property type="evidence" value="ECO:0007669"/>
    <property type="project" value="UniProtKB-KW"/>
</dbReference>
<sequence length="221" mass="24611">MMESSVFERTESYDPEISARLYNLIIGAVLCWGFAVNGWMVSAIPTENVMQIPWWMFFVGYFASCLFGVYLFSSSDNPLVSFIGYNFVVLPIGLVINVVVSAYDPDLVLEAIQITGLVTGCMMLLGTLFPQFFQRIAGALCISLLTVLLVGILQIFIFGTAHRGWIDWAVALIFCGYIGYDWGRANQIPKTLDNAVDSAAALYMDIIGLFLRILRILGRQD</sequence>
<dbReference type="OrthoDB" id="9808300at2"/>
<evidence type="ECO:0000256" key="4">
    <source>
        <dbReference type="ARBA" id="ARBA00022989"/>
    </source>
</evidence>
<evidence type="ECO:0000313" key="8">
    <source>
        <dbReference type="Proteomes" id="UP000036097"/>
    </source>
</evidence>
<evidence type="ECO:0000256" key="2">
    <source>
        <dbReference type="ARBA" id="ARBA00010350"/>
    </source>
</evidence>
<dbReference type="Pfam" id="PF01027">
    <property type="entry name" value="Bax1-I"/>
    <property type="match status" value="1"/>
</dbReference>
<dbReference type="PATRIC" id="fig|1195763.3.peg.541"/>
<evidence type="ECO:0000256" key="3">
    <source>
        <dbReference type="ARBA" id="ARBA00022692"/>
    </source>
</evidence>
<keyword evidence="5 6" id="KW-0472">Membrane</keyword>
<dbReference type="PANTHER" id="PTHR23291">
    <property type="entry name" value="BAX INHIBITOR-RELATED"/>
    <property type="match status" value="1"/>
</dbReference>
<comment type="caution">
    <text evidence="7">The sequence shown here is derived from an EMBL/GenBank/DDBJ whole genome shotgun (WGS) entry which is preliminary data.</text>
</comment>
<evidence type="ECO:0000313" key="7">
    <source>
        <dbReference type="EMBL" id="KLV09086.1"/>
    </source>
</evidence>
<accession>A0A0J1HBV1</accession>
<dbReference type="STRING" id="1195763.ABT56_02490"/>
<keyword evidence="3 6" id="KW-0812">Transmembrane</keyword>
<proteinExistence type="inferred from homology"/>
<feature type="transmembrane region" description="Helical" evidence="6">
    <location>
        <begin position="21"/>
        <end position="40"/>
    </location>
</feature>
<reference evidence="7 8" key="1">
    <citation type="submission" date="2015-05" db="EMBL/GenBank/DDBJ databases">
        <title>Photobacterium galathea sp. nov.</title>
        <authorList>
            <person name="Machado H."/>
            <person name="Gram L."/>
        </authorList>
    </citation>
    <scope>NUCLEOTIDE SEQUENCE [LARGE SCALE GENOMIC DNA]</scope>
    <source>
        <strain evidence="7 8">CGMCC 1.12159</strain>
    </source>
</reference>
<keyword evidence="7" id="KW-0418">Kinase</keyword>
<comment type="similarity">
    <text evidence="2 6">Belongs to the BI1 family.</text>
</comment>